<dbReference type="GO" id="GO:0016829">
    <property type="term" value="F:lyase activity"/>
    <property type="evidence" value="ECO:0007669"/>
    <property type="project" value="UniProtKB-KW"/>
</dbReference>
<dbReference type="EMBL" id="CP002801">
    <property type="protein sequence ID" value="AEH10368.1"/>
    <property type="molecule type" value="Genomic_DNA"/>
</dbReference>
<sequence length="150" mass="16049">MRFHLIDRIDSWESNRRIVGRKVTSGTEQFWRAGLTGPVMPPPLVLEALCQAGTWLVMMSSGHRKRAALLSVGEVSFLGDVTPGDVLLLDGTVVSISDEVAVLDGTVSVGERTVLTATSIMCALIDAERLDDPVVTARMADQLTSAVSAP</sequence>
<keyword evidence="2" id="KW-0456">Lyase</keyword>
<evidence type="ECO:0000313" key="3">
    <source>
        <dbReference type="EMBL" id="AEH10368.1"/>
    </source>
</evidence>
<dbReference type="RefSeq" id="WP_013874268.1">
    <property type="nucleotide sequence ID" value="NC_015656.1"/>
</dbReference>
<protein>
    <submittedName>
        <fullName evidence="3">Beta-hydroxyacyl-(Acyl-carrier-protein) dehydratase FabA/FabZ</fullName>
    </submittedName>
</protein>
<dbReference type="eggNOG" id="COG0764">
    <property type="taxonomic scope" value="Bacteria"/>
</dbReference>
<dbReference type="Pfam" id="PF07977">
    <property type="entry name" value="FabA"/>
    <property type="match status" value="1"/>
</dbReference>
<dbReference type="PANTHER" id="PTHR30272:SF1">
    <property type="entry name" value="3-HYDROXYACYL-[ACYL-CARRIER-PROTEIN] DEHYDRATASE"/>
    <property type="match status" value="1"/>
</dbReference>
<dbReference type="KEGG" id="fsy:FsymDg_3056"/>
<dbReference type="HOGENOM" id="CLU_1739466_0_0_11"/>
<gene>
    <name evidence="3" type="ordered locus">FsymDg_3056</name>
</gene>
<dbReference type="PANTHER" id="PTHR30272">
    <property type="entry name" value="3-HYDROXYACYL-[ACYL-CARRIER-PROTEIN] DEHYDRATASE"/>
    <property type="match status" value="1"/>
</dbReference>
<organism evidence="3 4">
    <name type="scientific">Candidatus Protofrankia datiscae</name>
    <dbReference type="NCBI Taxonomy" id="2716812"/>
    <lineage>
        <taxon>Bacteria</taxon>
        <taxon>Bacillati</taxon>
        <taxon>Actinomycetota</taxon>
        <taxon>Actinomycetes</taxon>
        <taxon>Frankiales</taxon>
        <taxon>Frankiaceae</taxon>
        <taxon>Protofrankia</taxon>
    </lineage>
</organism>
<evidence type="ECO:0000313" key="4">
    <source>
        <dbReference type="Proteomes" id="UP000001549"/>
    </source>
</evidence>
<reference evidence="3 4" key="1">
    <citation type="submission" date="2011-05" db="EMBL/GenBank/DDBJ databases">
        <title>Complete sequence of chromosome of Frankia symbiont of Datisca glomerata.</title>
        <authorList>
            <consortium name="US DOE Joint Genome Institute"/>
            <person name="Lucas S."/>
            <person name="Han J."/>
            <person name="Lapidus A."/>
            <person name="Cheng J.-F."/>
            <person name="Goodwin L."/>
            <person name="Pitluck S."/>
            <person name="Peters L."/>
            <person name="Mikhailova N."/>
            <person name="Chertkov O."/>
            <person name="Teshima H."/>
            <person name="Han C."/>
            <person name="Tapia R."/>
            <person name="Land M."/>
            <person name="Hauser L."/>
            <person name="Kyrpides N."/>
            <person name="Ivanova N."/>
            <person name="Pagani I."/>
            <person name="Berry A."/>
            <person name="Pawlowski K."/>
            <person name="Persson T."/>
            <person name="Vanden Heuvel B."/>
            <person name="Benson D."/>
            <person name="Woyke T."/>
        </authorList>
    </citation>
    <scope>NUCLEOTIDE SEQUENCE [LARGE SCALE GENOMIC DNA]</scope>
    <source>
        <strain evidence="4">4085684</strain>
    </source>
</reference>
<dbReference type="SUPFAM" id="SSF54637">
    <property type="entry name" value="Thioesterase/thiol ester dehydrase-isomerase"/>
    <property type="match status" value="1"/>
</dbReference>
<keyword evidence="4" id="KW-1185">Reference proteome</keyword>
<evidence type="ECO:0000256" key="2">
    <source>
        <dbReference type="ARBA" id="ARBA00023239"/>
    </source>
</evidence>
<dbReference type="InterPro" id="IPR029069">
    <property type="entry name" value="HotDog_dom_sf"/>
</dbReference>
<name>F8AXL7_9ACTN</name>
<dbReference type="STRING" id="656024.FsymDg_3056"/>
<dbReference type="AlphaFoldDB" id="F8AXL7"/>
<comment type="similarity">
    <text evidence="1">Belongs to the thioester dehydratase family. FabZ subfamily.</text>
</comment>
<proteinExistence type="inferred from homology"/>
<dbReference type="Proteomes" id="UP000001549">
    <property type="component" value="Chromosome"/>
</dbReference>
<accession>F8AXL7</accession>
<dbReference type="Gene3D" id="3.10.129.10">
    <property type="entry name" value="Hotdog Thioesterase"/>
    <property type="match status" value="1"/>
</dbReference>
<dbReference type="InterPro" id="IPR013114">
    <property type="entry name" value="FabA_FabZ"/>
</dbReference>
<evidence type="ECO:0000256" key="1">
    <source>
        <dbReference type="ARBA" id="ARBA00009174"/>
    </source>
</evidence>